<dbReference type="EMBL" id="ANMO01000113">
    <property type="protein sequence ID" value="EMB16952.1"/>
    <property type="molecule type" value="Genomic_DNA"/>
</dbReference>
<accession>M2AW84</accession>
<comment type="caution">
    <text evidence="1">The sequence shown here is derived from an EMBL/GenBank/DDBJ whole genome shotgun (WGS) entry which is preliminary data.</text>
</comment>
<dbReference type="Proteomes" id="UP000011529">
    <property type="component" value="Unassembled WGS sequence"/>
</dbReference>
<reference evidence="1" key="2">
    <citation type="journal article" date="2013" name="Mar. Genomics">
        <title>Expression of sulfatases in Rhodopirellula baltica and the diversity of sulfatases in the genus Rhodopirellula.</title>
        <authorList>
            <person name="Wegner C.E."/>
            <person name="Richter-Heitmann T."/>
            <person name="Klindworth A."/>
            <person name="Klockow C."/>
            <person name="Richter M."/>
            <person name="Achstetter T."/>
            <person name="Glockner F.O."/>
            <person name="Harder J."/>
        </authorList>
    </citation>
    <scope>NUCLEOTIDE SEQUENCE [LARGE SCALE GENOMIC DNA]</scope>
    <source>
        <strain evidence="1">6C</strain>
    </source>
</reference>
<evidence type="ECO:0000313" key="1">
    <source>
        <dbReference type="EMBL" id="EMB16952.1"/>
    </source>
</evidence>
<keyword evidence="2" id="KW-1185">Reference proteome</keyword>
<name>M2AW84_9BACT</name>
<sequence>MNSATDRDDARFVAQNRSIFFRFVCGTGDATHRPRETEPT</sequence>
<reference evidence="1" key="1">
    <citation type="submission" date="2012-11" db="EMBL/GenBank/DDBJ databases">
        <title>Permanent draft genomes of Rhodopirellula europaea strain SH398 and 6C.</title>
        <authorList>
            <person name="Richter M."/>
            <person name="Richter-Heitmann T."/>
            <person name="Frank C."/>
            <person name="Harder J."/>
            <person name="Glockner F.O."/>
        </authorList>
    </citation>
    <scope>NUCLEOTIDE SEQUENCE</scope>
    <source>
        <strain evidence="1">6C</strain>
    </source>
</reference>
<dbReference type="AlphaFoldDB" id="M2AW84"/>
<dbReference type="PATRIC" id="fig|1263867.3.peg.2512"/>
<evidence type="ECO:0000313" key="2">
    <source>
        <dbReference type="Proteomes" id="UP000011529"/>
    </source>
</evidence>
<proteinExistence type="predicted"/>
<gene>
    <name evidence="1" type="ORF">RE6C_02355</name>
</gene>
<protein>
    <submittedName>
        <fullName evidence="1">Uncharacterized protein</fullName>
    </submittedName>
</protein>
<organism evidence="1 2">
    <name type="scientific">Rhodopirellula europaea 6C</name>
    <dbReference type="NCBI Taxonomy" id="1263867"/>
    <lineage>
        <taxon>Bacteria</taxon>
        <taxon>Pseudomonadati</taxon>
        <taxon>Planctomycetota</taxon>
        <taxon>Planctomycetia</taxon>
        <taxon>Pirellulales</taxon>
        <taxon>Pirellulaceae</taxon>
        <taxon>Rhodopirellula</taxon>
    </lineage>
</organism>